<dbReference type="InterPro" id="IPR026444">
    <property type="entry name" value="Secre_tail"/>
</dbReference>
<dbReference type="SUPFAM" id="SSF54060">
    <property type="entry name" value="His-Me finger endonucleases"/>
    <property type="match status" value="1"/>
</dbReference>
<keyword evidence="3" id="KW-0732">Signal</keyword>
<reference evidence="6 7" key="1">
    <citation type="submission" date="2021-03" db="EMBL/GenBank/DDBJ databases">
        <title>Winogradskyella sp. nov., isolated from costal sediment.</title>
        <authorList>
            <person name="Gao C."/>
        </authorList>
    </citation>
    <scope>NUCLEOTIDE SEQUENCE [LARGE SCALE GENOMIC DNA]</scope>
    <source>
        <strain evidence="6 7">DF17</strain>
    </source>
</reference>
<keyword evidence="4" id="KW-0378">Hydrolase</keyword>
<gene>
    <name evidence="6" type="ORF">J4050_05910</name>
</gene>
<evidence type="ECO:0000256" key="3">
    <source>
        <dbReference type="ARBA" id="ARBA00022729"/>
    </source>
</evidence>
<dbReference type="Proteomes" id="UP000676776">
    <property type="component" value="Unassembled WGS sequence"/>
</dbReference>
<name>A0ABS3T0K7_9FLAO</name>
<dbReference type="SUPFAM" id="SSF141072">
    <property type="entry name" value="CalX-like"/>
    <property type="match status" value="1"/>
</dbReference>
<dbReference type="InterPro" id="IPR044925">
    <property type="entry name" value="His-Me_finger_sf"/>
</dbReference>
<evidence type="ECO:0000256" key="4">
    <source>
        <dbReference type="ARBA" id="ARBA00022801"/>
    </source>
</evidence>
<proteinExistence type="inferred from homology"/>
<dbReference type="EMBL" id="JAGEVF010000003">
    <property type="protein sequence ID" value="MBO3116273.1"/>
    <property type="molecule type" value="Genomic_DNA"/>
</dbReference>
<dbReference type="Pfam" id="PF18962">
    <property type="entry name" value="Por_Secre_tail"/>
    <property type="match status" value="1"/>
</dbReference>
<dbReference type="PANTHER" id="PTHR33607">
    <property type="entry name" value="ENDONUCLEASE-1"/>
    <property type="match status" value="1"/>
</dbReference>
<comment type="caution">
    <text evidence="6">The sequence shown here is derived from an EMBL/GenBank/DDBJ whole genome shotgun (WGS) entry which is preliminary data.</text>
</comment>
<evidence type="ECO:0000256" key="2">
    <source>
        <dbReference type="ARBA" id="ARBA00022722"/>
    </source>
</evidence>
<organism evidence="6 7">
    <name type="scientific">Winogradskyella pelagia</name>
    <dbReference type="NCBI Taxonomy" id="2819984"/>
    <lineage>
        <taxon>Bacteria</taxon>
        <taxon>Pseudomonadati</taxon>
        <taxon>Bacteroidota</taxon>
        <taxon>Flavobacteriia</taxon>
        <taxon>Flavobacteriales</taxon>
        <taxon>Flavobacteriaceae</taxon>
        <taxon>Winogradskyella</taxon>
    </lineage>
</organism>
<accession>A0ABS3T0K7</accession>
<evidence type="ECO:0000313" key="6">
    <source>
        <dbReference type="EMBL" id="MBO3116273.1"/>
    </source>
</evidence>
<comment type="similarity">
    <text evidence="1">Belongs to the EndA/NucM nuclease family.</text>
</comment>
<dbReference type="GO" id="GO:0004519">
    <property type="term" value="F:endonuclease activity"/>
    <property type="evidence" value="ECO:0007669"/>
    <property type="project" value="UniProtKB-KW"/>
</dbReference>
<dbReference type="Pfam" id="PF04231">
    <property type="entry name" value="Endonuclease_1"/>
    <property type="match status" value="2"/>
</dbReference>
<evidence type="ECO:0000259" key="5">
    <source>
        <dbReference type="Pfam" id="PF18962"/>
    </source>
</evidence>
<dbReference type="PANTHER" id="PTHR33607:SF2">
    <property type="entry name" value="ENDONUCLEASE-1"/>
    <property type="match status" value="1"/>
</dbReference>
<dbReference type="RefSeq" id="WP_208153239.1">
    <property type="nucleotide sequence ID" value="NZ_JAGEVF010000003.1"/>
</dbReference>
<keyword evidence="6" id="KW-0255">Endonuclease</keyword>
<protein>
    <submittedName>
        <fullName evidence="6">Endonuclease</fullName>
    </submittedName>
</protein>
<dbReference type="InterPro" id="IPR007346">
    <property type="entry name" value="Endonuclease-I"/>
</dbReference>
<feature type="domain" description="Secretion system C-terminal sorting" evidence="5">
    <location>
        <begin position="585"/>
        <end position="651"/>
    </location>
</feature>
<keyword evidence="7" id="KW-1185">Reference proteome</keyword>
<dbReference type="NCBIfam" id="TIGR04183">
    <property type="entry name" value="Por_Secre_tail"/>
    <property type="match status" value="1"/>
</dbReference>
<keyword evidence="2" id="KW-0540">Nuclease</keyword>
<dbReference type="InterPro" id="IPR038081">
    <property type="entry name" value="CalX-like_sf"/>
</dbReference>
<evidence type="ECO:0000313" key="7">
    <source>
        <dbReference type="Proteomes" id="UP000676776"/>
    </source>
</evidence>
<evidence type="ECO:0000256" key="1">
    <source>
        <dbReference type="ARBA" id="ARBA00006429"/>
    </source>
</evidence>
<sequence>MHLIRVLPLFLICSLVWSQQLVINELDPDSPSTDTAEFIELKSESANFSTDGFILVFFNGSSSGGDSSYLVIDLNGYTTDNNGLLVVGASEVFPYPQVLVADNIIQNGADAVGIYQAQVDDFPEGTLATTTNLIDALVYGTNDAVDADLLALMGETNQYNDNGTNSNPRSIQRFVDGSNNETYNAATPTPRRENDGSGIEINPLSITVNNTQYTEGETFDITITAETNVTSDVIFNLDLSNFGFNSSDFTGNTSLTIPNGGNTVSTTITLVNDSDDEGDEVLRIRFVDVIEPIVPGNNNVEIRVIDDDFTVAPWGTPVNPTFNQVQSTQPSGYYDSLDALADAALRQALQDIIANPNEVRAQTYADVIDILKEADQNPENSNQVWLVYSEEGRPKLDLQTGSNNTGKWNREHTYPRSRGGFDDIEEDEIADGIDVFWTTEADSLRHGNSDAHALRAADAAENSSRGNQHYGQYVGPTGTLGSFRGDVARSVLYMEIRYNGLEVVNGFPDTIGQLGDLATLLDWHRNDPPDDYEMNRNNIVYQWQRNRNPFIDQPLLVEYIWGNNVGDTWFQSLSVEDYIESKIRVYPVPTKGKVYISGLSSDTDIKVYSSDGKLVKQLKDFTQPLELNLAQGLYILKLRKGNSVVTRKLIIQ</sequence>